<dbReference type="CDD" id="cd06223">
    <property type="entry name" value="PRTases_typeI"/>
    <property type="match status" value="1"/>
</dbReference>
<dbReference type="NCBIfam" id="NF003545">
    <property type="entry name" value="PRK05205.1-1"/>
    <property type="match status" value="1"/>
</dbReference>
<protein>
    <submittedName>
        <fullName evidence="2">Bifunctional pyr operon transcriptional regulator/uracil phosphoribosyltransferase</fullName>
    </submittedName>
</protein>
<keyword evidence="3" id="KW-1185">Reference proteome</keyword>
<gene>
    <name evidence="2" type="primary">pyrR</name>
    <name evidence="2" type="ORF">GCM10011450_15020</name>
</gene>
<organism evidence="2 3">
    <name type="scientific">Advenella faeciporci</name>
    <dbReference type="NCBI Taxonomy" id="797535"/>
    <lineage>
        <taxon>Bacteria</taxon>
        <taxon>Pseudomonadati</taxon>
        <taxon>Pseudomonadota</taxon>
        <taxon>Betaproteobacteria</taxon>
        <taxon>Burkholderiales</taxon>
        <taxon>Alcaligenaceae</taxon>
    </lineage>
</organism>
<keyword evidence="2" id="KW-0808">Transferase</keyword>
<dbReference type="InterPro" id="IPR029057">
    <property type="entry name" value="PRTase-like"/>
</dbReference>
<feature type="domain" description="Phosphoribosyltransferase" evidence="1">
    <location>
        <begin position="11"/>
        <end position="137"/>
    </location>
</feature>
<reference evidence="2" key="1">
    <citation type="journal article" date="2014" name="Int. J. Syst. Evol. Microbiol.">
        <title>Complete genome sequence of Corynebacterium casei LMG S-19264T (=DSM 44701T), isolated from a smear-ripened cheese.</title>
        <authorList>
            <consortium name="US DOE Joint Genome Institute (JGI-PGF)"/>
            <person name="Walter F."/>
            <person name="Albersmeier A."/>
            <person name="Kalinowski J."/>
            <person name="Ruckert C."/>
        </authorList>
    </citation>
    <scope>NUCLEOTIDE SEQUENCE</scope>
    <source>
        <strain evidence="2">KCTC 23732</strain>
    </source>
</reference>
<dbReference type="RefSeq" id="WP_189384874.1">
    <property type="nucleotide sequence ID" value="NZ_BAABFY010000052.1"/>
</dbReference>
<dbReference type="PANTHER" id="PTHR11608">
    <property type="entry name" value="BIFUNCTIONAL PROTEIN PYRR"/>
    <property type="match status" value="1"/>
</dbReference>
<dbReference type="AlphaFoldDB" id="A0A918MYH3"/>
<dbReference type="SUPFAM" id="SSF53271">
    <property type="entry name" value="PRTase-like"/>
    <property type="match status" value="1"/>
</dbReference>
<dbReference type="InterPro" id="IPR050137">
    <property type="entry name" value="PyrR_bifunctional"/>
</dbReference>
<evidence type="ECO:0000259" key="1">
    <source>
        <dbReference type="Pfam" id="PF00156"/>
    </source>
</evidence>
<evidence type="ECO:0000313" key="2">
    <source>
        <dbReference type="EMBL" id="GGW86133.1"/>
    </source>
</evidence>
<dbReference type="InterPro" id="IPR000836">
    <property type="entry name" value="PRTase_dom"/>
</dbReference>
<accession>A0A918MYH3</accession>
<dbReference type="PANTHER" id="PTHR11608:SF0">
    <property type="entry name" value="BIFUNCTIONAL PROTEIN PYRR"/>
    <property type="match status" value="1"/>
</dbReference>
<reference evidence="2" key="2">
    <citation type="submission" date="2020-09" db="EMBL/GenBank/DDBJ databases">
        <authorList>
            <person name="Sun Q."/>
            <person name="Kim S."/>
        </authorList>
    </citation>
    <scope>NUCLEOTIDE SEQUENCE</scope>
    <source>
        <strain evidence="2">KCTC 23732</strain>
    </source>
</reference>
<keyword evidence="2" id="KW-0328">Glycosyltransferase</keyword>
<dbReference type="Proteomes" id="UP000608345">
    <property type="component" value="Unassembled WGS sequence"/>
</dbReference>
<name>A0A918MYH3_9BURK</name>
<proteinExistence type="predicted"/>
<evidence type="ECO:0000313" key="3">
    <source>
        <dbReference type="Proteomes" id="UP000608345"/>
    </source>
</evidence>
<dbReference type="GO" id="GO:0016757">
    <property type="term" value="F:glycosyltransferase activity"/>
    <property type="evidence" value="ECO:0007669"/>
    <property type="project" value="UniProtKB-KW"/>
</dbReference>
<dbReference type="Pfam" id="PF00156">
    <property type="entry name" value="Pribosyltran"/>
    <property type="match status" value="1"/>
</dbReference>
<dbReference type="EMBL" id="BMYS01000009">
    <property type="protein sequence ID" value="GGW86133.1"/>
    <property type="molecule type" value="Genomic_DNA"/>
</dbReference>
<dbReference type="Gene3D" id="3.40.50.2020">
    <property type="match status" value="1"/>
</dbReference>
<comment type="caution">
    <text evidence="2">The sequence shown here is derived from an EMBL/GenBank/DDBJ whole genome shotgun (WGS) entry which is preliminary data.</text>
</comment>
<sequence>MELTLPRAEDLYAHMKAGIEELLGKLDPDSVHLVGIYSGGAWLVERLQKDLKLQNPSGVINTSLYRDDFHKIGLHSQVLPSSIPFEVNGKHIIMVDDILYTGRTTRAAINELFDYGRPASISLAVLIDRGGRELPVSPNVCGGVIPLEKGTSFVLSQNEQRLFDIDLKKENVGA</sequence>